<proteinExistence type="predicted"/>
<accession>A0ABP7C660</accession>
<evidence type="ECO:0000313" key="2">
    <source>
        <dbReference type="Proteomes" id="UP001500902"/>
    </source>
</evidence>
<reference evidence="2" key="1">
    <citation type="journal article" date="2019" name="Int. J. Syst. Evol. Microbiol.">
        <title>The Global Catalogue of Microorganisms (GCM) 10K type strain sequencing project: providing services to taxonomists for standard genome sequencing and annotation.</title>
        <authorList>
            <consortium name="The Broad Institute Genomics Platform"/>
            <consortium name="The Broad Institute Genome Sequencing Center for Infectious Disease"/>
            <person name="Wu L."/>
            <person name="Ma J."/>
        </authorList>
    </citation>
    <scope>NUCLEOTIDE SEQUENCE [LARGE SCALE GENOMIC DNA]</scope>
    <source>
        <strain evidence="2">JCM 16904</strain>
    </source>
</reference>
<dbReference type="Proteomes" id="UP001500902">
    <property type="component" value="Unassembled WGS sequence"/>
</dbReference>
<gene>
    <name evidence="1" type="ORF">GCM10022224_048600</name>
</gene>
<comment type="caution">
    <text evidence="1">The sequence shown here is derived from an EMBL/GenBank/DDBJ whole genome shotgun (WGS) entry which is preliminary data.</text>
</comment>
<evidence type="ECO:0000313" key="1">
    <source>
        <dbReference type="EMBL" id="GAA3678703.1"/>
    </source>
</evidence>
<organism evidence="1 2">
    <name type="scientific">Nonomuraea antimicrobica</name>
    <dbReference type="NCBI Taxonomy" id="561173"/>
    <lineage>
        <taxon>Bacteria</taxon>
        <taxon>Bacillati</taxon>
        <taxon>Actinomycetota</taxon>
        <taxon>Actinomycetes</taxon>
        <taxon>Streptosporangiales</taxon>
        <taxon>Streptosporangiaceae</taxon>
        <taxon>Nonomuraea</taxon>
    </lineage>
</organism>
<sequence length="106" mass="11830">MSGLAKVVPYVTAHEDETIAYRLALASHAEATDGIRLSYTDAVAHDWMFGVLWHRQCLSRAGRPLWKLVNTARQRRCMLRLLCQVCVEGQRWTAIGSGGCCPSLRA</sequence>
<dbReference type="EMBL" id="BAAAZP010000090">
    <property type="protein sequence ID" value="GAA3678703.1"/>
    <property type="molecule type" value="Genomic_DNA"/>
</dbReference>
<protein>
    <submittedName>
        <fullName evidence="1">Uncharacterized protein</fullName>
    </submittedName>
</protein>
<name>A0ABP7C660_9ACTN</name>
<keyword evidence="2" id="KW-1185">Reference proteome</keyword>